<dbReference type="EMBL" id="JAWJAV010000016">
    <property type="protein sequence ID" value="MDV2622211.1"/>
    <property type="molecule type" value="Genomic_DNA"/>
</dbReference>
<dbReference type="Proteomes" id="UP001280897">
    <property type="component" value="Unassembled WGS sequence"/>
</dbReference>
<reference evidence="1" key="2">
    <citation type="submission" date="2023-10" db="EMBL/GenBank/DDBJ databases">
        <authorList>
            <person name="Khurajog B."/>
        </authorList>
    </citation>
    <scope>NUCLEOTIDE SEQUENCE</scope>
    <source>
        <strain evidence="1">BF9</strain>
    </source>
</reference>
<comment type="caution">
    <text evidence="1">The sequence shown here is derived from an EMBL/GenBank/DDBJ whole genome shotgun (WGS) entry which is preliminary data.</text>
</comment>
<proteinExistence type="predicted"/>
<protein>
    <submittedName>
        <fullName evidence="1">TIM barrel protein</fullName>
    </submittedName>
</protein>
<name>A0AAW8YKC8_PEDAC</name>
<organism evidence="1 2">
    <name type="scientific">Pediococcus acidilactici</name>
    <dbReference type="NCBI Taxonomy" id="1254"/>
    <lineage>
        <taxon>Bacteria</taxon>
        <taxon>Bacillati</taxon>
        <taxon>Bacillota</taxon>
        <taxon>Bacilli</taxon>
        <taxon>Lactobacillales</taxon>
        <taxon>Lactobacillaceae</taxon>
        <taxon>Pediococcus</taxon>
        <taxon>Pediococcus acidilactici group</taxon>
    </lineage>
</organism>
<dbReference type="SUPFAM" id="SSF51658">
    <property type="entry name" value="Xylose isomerase-like"/>
    <property type="match status" value="1"/>
</dbReference>
<gene>
    <name evidence="1" type="ORF">R0G89_10980</name>
</gene>
<dbReference type="Gene3D" id="3.20.20.150">
    <property type="entry name" value="Divalent-metal-dependent TIM barrel enzymes"/>
    <property type="match status" value="1"/>
</dbReference>
<reference evidence="1" key="1">
    <citation type="journal article" date="2023" name="PeerJ">
        <title>Selection and evaluation of lactic acid bacteria from chicken feces in Thailand as potential probiotics.</title>
        <authorList>
            <person name="Khurajog B."/>
            <person name="Disastra Y."/>
            <person name="Lawwyne L.D."/>
            <person name="Sirichokchatchawan W."/>
            <person name="Niyomtham W."/>
            <person name="Yindee J."/>
            <person name="Hampson D.J."/>
            <person name="Prapasarakul N."/>
        </authorList>
    </citation>
    <scope>NUCLEOTIDE SEQUENCE</scope>
    <source>
        <strain evidence="1">BF9</strain>
    </source>
</reference>
<accession>A0AAW8YKC8</accession>
<evidence type="ECO:0000313" key="2">
    <source>
        <dbReference type="Proteomes" id="UP001280897"/>
    </source>
</evidence>
<sequence length="243" mass="27627">MKKVSINTAVFLNQLENGRSQSECLKQLIGKPIAAIEVRGEFFQEDHRDLELATIQRLCKENDWQFYYSIPEALFTEGQLNENIFDYLVVANEFQIQGLKISLGDCQNTPASSLAKLQKALRAYSGVVTVENQPNQDGQLELFKDNLIKLLALVPELGYTFDSGNWYWIKEDPQSAFDSLKKWITVFHLKDIADLTTVRLGEGATNWQSMVQALNSEVPVFLEYGVATDEELDEEIQKVNLIL</sequence>
<dbReference type="AlphaFoldDB" id="A0AAW8YKC8"/>
<evidence type="ECO:0000313" key="1">
    <source>
        <dbReference type="EMBL" id="MDV2622211.1"/>
    </source>
</evidence>
<dbReference type="InterPro" id="IPR036237">
    <property type="entry name" value="Xyl_isomerase-like_sf"/>
</dbReference>
<dbReference type="RefSeq" id="WP_160185818.1">
    <property type="nucleotide sequence ID" value="NZ_CP096031.1"/>
</dbReference>